<feature type="domain" description="Protein kinase" evidence="14">
    <location>
        <begin position="175"/>
        <end position="470"/>
    </location>
</feature>
<evidence type="ECO:0000256" key="9">
    <source>
        <dbReference type="ARBA" id="ARBA00047811"/>
    </source>
</evidence>
<keyword evidence="7 12" id="KW-0067">ATP-binding</keyword>
<name>A8P5Q9_COPC7</name>
<keyword evidence="3" id="KW-0723">Serine/threonine-protein kinase</keyword>
<feature type="compositionally biased region" description="Pro residues" evidence="13">
    <location>
        <begin position="685"/>
        <end position="699"/>
    </location>
</feature>
<keyword evidence="8" id="KW-0539">Nucleus</keyword>
<dbReference type="InterPro" id="IPR050108">
    <property type="entry name" value="CDK"/>
</dbReference>
<feature type="binding site" evidence="12">
    <location>
        <position position="204"/>
    </location>
    <ligand>
        <name>ATP</name>
        <dbReference type="ChEBI" id="CHEBI:30616"/>
    </ligand>
</feature>
<dbReference type="InterPro" id="IPR017441">
    <property type="entry name" value="Protein_kinase_ATP_BS"/>
</dbReference>
<feature type="compositionally biased region" description="Low complexity" evidence="13">
    <location>
        <begin position="1"/>
        <end position="13"/>
    </location>
</feature>
<comment type="catalytic activity">
    <reaction evidence="11">
        <text>[DNA-directed RNA polymerase] + ATP = phospho-[DNA-directed RNA polymerase] + ADP + H(+)</text>
        <dbReference type="Rhea" id="RHEA:10216"/>
        <dbReference type="Rhea" id="RHEA-COMP:11321"/>
        <dbReference type="Rhea" id="RHEA-COMP:11322"/>
        <dbReference type="ChEBI" id="CHEBI:15378"/>
        <dbReference type="ChEBI" id="CHEBI:30616"/>
        <dbReference type="ChEBI" id="CHEBI:43176"/>
        <dbReference type="ChEBI" id="CHEBI:68546"/>
        <dbReference type="ChEBI" id="CHEBI:456216"/>
        <dbReference type="EC" id="2.7.11.23"/>
    </reaction>
</comment>
<dbReference type="KEGG" id="cci:CC1G_11325"/>
<dbReference type="VEuPathDB" id="FungiDB:CC1G_11325"/>
<dbReference type="GO" id="GO:0005524">
    <property type="term" value="F:ATP binding"/>
    <property type="evidence" value="ECO:0007669"/>
    <property type="project" value="UniProtKB-UniRule"/>
</dbReference>
<accession>A8P5Q9</accession>
<dbReference type="PROSITE" id="PS00108">
    <property type="entry name" value="PROTEIN_KINASE_ST"/>
    <property type="match status" value="1"/>
</dbReference>
<feature type="compositionally biased region" description="Pro residues" evidence="13">
    <location>
        <begin position="608"/>
        <end position="642"/>
    </location>
</feature>
<dbReference type="GO" id="GO:0008353">
    <property type="term" value="F:RNA polymerase II CTD heptapeptide repeat kinase activity"/>
    <property type="evidence" value="ECO:0007669"/>
    <property type="project" value="UniProtKB-EC"/>
</dbReference>
<dbReference type="Gene3D" id="1.10.510.10">
    <property type="entry name" value="Transferase(Phosphotransferase) domain 1"/>
    <property type="match status" value="1"/>
</dbReference>
<dbReference type="EMBL" id="AACS02000011">
    <property type="protein sequence ID" value="EAU82808.2"/>
    <property type="molecule type" value="Genomic_DNA"/>
</dbReference>
<dbReference type="OrthoDB" id="28397at2759"/>
<dbReference type="HOGENOM" id="CLU_000288_181_21_1"/>
<keyword evidence="6 15" id="KW-0418">Kinase</keyword>
<evidence type="ECO:0000256" key="5">
    <source>
        <dbReference type="ARBA" id="ARBA00022741"/>
    </source>
</evidence>
<dbReference type="STRING" id="240176.A8P5Q9"/>
<dbReference type="InterPro" id="IPR008271">
    <property type="entry name" value="Ser/Thr_kinase_AS"/>
</dbReference>
<dbReference type="PROSITE" id="PS00107">
    <property type="entry name" value="PROTEIN_KINASE_ATP"/>
    <property type="match status" value="1"/>
</dbReference>
<evidence type="ECO:0000256" key="7">
    <source>
        <dbReference type="ARBA" id="ARBA00022840"/>
    </source>
</evidence>
<evidence type="ECO:0000256" key="4">
    <source>
        <dbReference type="ARBA" id="ARBA00022679"/>
    </source>
</evidence>
<dbReference type="GO" id="GO:0004693">
    <property type="term" value="F:cyclin-dependent protein serine/threonine kinase activity"/>
    <property type="evidence" value="ECO:0007669"/>
    <property type="project" value="UniProtKB-EC"/>
</dbReference>
<dbReference type="AlphaFoldDB" id="A8P5Q9"/>
<evidence type="ECO:0000313" key="15">
    <source>
        <dbReference type="EMBL" id="EAU82808.2"/>
    </source>
</evidence>
<keyword evidence="5 12" id="KW-0547">Nucleotide-binding</keyword>
<feature type="region of interest" description="Disordered" evidence="13">
    <location>
        <begin position="124"/>
        <end position="154"/>
    </location>
</feature>
<dbReference type="Gene3D" id="3.30.200.20">
    <property type="entry name" value="Phosphorylase Kinase, domain 1"/>
    <property type="match status" value="1"/>
</dbReference>
<dbReference type="FunFam" id="1.10.510.10:FF:000415">
    <property type="entry name" value="CMGC/CDK/CRK7 protein kinase, variant"/>
    <property type="match status" value="1"/>
</dbReference>
<organism evidence="15 16">
    <name type="scientific">Coprinopsis cinerea (strain Okayama-7 / 130 / ATCC MYA-4618 / FGSC 9003)</name>
    <name type="common">Inky cap fungus</name>
    <name type="synonym">Hormographiella aspergillata</name>
    <dbReference type="NCBI Taxonomy" id="240176"/>
    <lineage>
        <taxon>Eukaryota</taxon>
        <taxon>Fungi</taxon>
        <taxon>Dikarya</taxon>
        <taxon>Basidiomycota</taxon>
        <taxon>Agaricomycotina</taxon>
        <taxon>Agaricomycetes</taxon>
        <taxon>Agaricomycetidae</taxon>
        <taxon>Agaricales</taxon>
        <taxon>Agaricineae</taxon>
        <taxon>Psathyrellaceae</taxon>
        <taxon>Coprinopsis</taxon>
    </lineage>
</organism>
<comment type="catalytic activity">
    <reaction evidence="9">
        <text>L-threonyl-[protein] + ATP = O-phospho-L-threonyl-[protein] + ADP + H(+)</text>
        <dbReference type="Rhea" id="RHEA:46608"/>
        <dbReference type="Rhea" id="RHEA-COMP:11060"/>
        <dbReference type="Rhea" id="RHEA-COMP:11605"/>
        <dbReference type="ChEBI" id="CHEBI:15378"/>
        <dbReference type="ChEBI" id="CHEBI:30013"/>
        <dbReference type="ChEBI" id="CHEBI:30616"/>
        <dbReference type="ChEBI" id="CHEBI:61977"/>
        <dbReference type="ChEBI" id="CHEBI:456216"/>
        <dbReference type="EC" id="2.7.11.22"/>
    </reaction>
</comment>
<gene>
    <name evidence="15" type="ORF">CC1G_11325</name>
</gene>
<reference evidence="15 16" key="1">
    <citation type="journal article" date="2010" name="Proc. Natl. Acad. Sci. U.S.A.">
        <title>Insights into evolution of multicellular fungi from the assembled chromosomes of the mushroom Coprinopsis cinerea (Coprinus cinereus).</title>
        <authorList>
            <person name="Stajich J.E."/>
            <person name="Wilke S.K."/>
            <person name="Ahren D."/>
            <person name="Au C.H."/>
            <person name="Birren B.W."/>
            <person name="Borodovsky M."/>
            <person name="Burns C."/>
            <person name="Canback B."/>
            <person name="Casselton L.A."/>
            <person name="Cheng C.K."/>
            <person name="Deng J."/>
            <person name="Dietrich F.S."/>
            <person name="Fargo D.C."/>
            <person name="Farman M.L."/>
            <person name="Gathman A.C."/>
            <person name="Goldberg J."/>
            <person name="Guigo R."/>
            <person name="Hoegger P.J."/>
            <person name="Hooker J.B."/>
            <person name="Huggins A."/>
            <person name="James T.Y."/>
            <person name="Kamada T."/>
            <person name="Kilaru S."/>
            <person name="Kodira C."/>
            <person name="Kues U."/>
            <person name="Kupfer D."/>
            <person name="Kwan H.S."/>
            <person name="Lomsadze A."/>
            <person name="Li W."/>
            <person name="Lilly W.W."/>
            <person name="Ma L.J."/>
            <person name="Mackey A.J."/>
            <person name="Manning G."/>
            <person name="Martin F."/>
            <person name="Muraguchi H."/>
            <person name="Natvig D.O."/>
            <person name="Palmerini H."/>
            <person name="Ramesh M.A."/>
            <person name="Rehmeyer C.J."/>
            <person name="Roe B.A."/>
            <person name="Shenoy N."/>
            <person name="Stanke M."/>
            <person name="Ter-Hovhannisyan V."/>
            <person name="Tunlid A."/>
            <person name="Velagapudi R."/>
            <person name="Vision T.J."/>
            <person name="Zeng Q."/>
            <person name="Zolan M.E."/>
            <person name="Pukkila P.J."/>
        </authorList>
    </citation>
    <scope>NUCLEOTIDE SEQUENCE [LARGE SCALE GENOMIC DNA]</scope>
    <source>
        <strain evidence="16">Okayama-7 / 130 / ATCC MYA-4618 / FGSC 9003</strain>
    </source>
</reference>
<evidence type="ECO:0000256" key="3">
    <source>
        <dbReference type="ARBA" id="ARBA00022527"/>
    </source>
</evidence>
<dbReference type="Pfam" id="PF00069">
    <property type="entry name" value="Pkinase"/>
    <property type="match status" value="1"/>
</dbReference>
<dbReference type="RefSeq" id="XP_001839002.2">
    <property type="nucleotide sequence ID" value="XM_001838950.2"/>
</dbReference>
<evidence type="ECO:0000256" key="1">
    <source>
        <dbReference type="ARBA" id="ARBA00004123"/>
    </source>
</evidence>
<comment type="similarity">
    <text evidence="2">Belongs to the protein kinase superfamily. CMGC Ser/Thr protein kinase family. CDC2/CDKX subfamily.</text>
</comment>
<dbReference type="FunFam" id="3.30.200.20:FF:000124">
    <property type="entry name" value="Cyclin-dependent kinase 4"/>
    <property type="match status" value="1"/>
</dbReference>
<comment type="subcellular location">
    <subcellularLocation>
        <location evidence="1">Nucleus</location>
    </subcellularLocation>
</comment>
<dbReference type="PROSITE" id="PS50011">
    <property type="entry name" value="PROTEIN_KINASE_DOM"/>
    <property type="match status" value="1"/>
</dbReference>
<dbReference type="PANTHER" id="PTHR24056:SF233">
    <property type="entry name" value="CYCLIN-DEPENDENT KINASE 9"/>
    <property type="match status" value="1"/>
</dbReference>
<dbReference type="CDD" id="cd07866">
    <property type="entry name" value="STKc_BUR1"/>
    <property type="match status" value="1"/>
</dbReference>
<comment type="caution">
    <text evidence="15">The sequence shown here is derived from an EMBL/GenBank/DDBJ whole genome shotgun (WGS) entry which is preliminary data.</text>
</comment>
<comment type="catalytic activity">
    <reaction evidence="10">
        <text>L-seryl-[protein] + ATP = O-phospho-L-seryl-[protein] + ADP + H(+)</text>
        <dbReference type="Rhea" id="RHEA:17989"/>
        <dbReference type="Rhea" id="RHEA-COMP:9863"/>
        <dbReference type="Rhea" id="RHEA-COMP:11604"/>
        <dbReference type="ChEBI" id="CHEBI:15378"/>
        <dbReference type="ChEBI" id="CHEBI:29999"/>
        <dbReference type="ChEBI" id="CHEBI:30616"/>
        <dbReference type="ChEBI" id="CHEBI:83421"/>
        <dbReference type="ChEBI" id="CHEBI:456216"/>
        <dbReference type="EC" id="2.7.11.22"/>
    </reaction>
</comment>
<evidence type="ECO:0000313" key="16">
    <source>
        <dbReference type="Proteomes" id="UP000001861"/>
    </source>
</evidence>
<dbReference type="PANTHER" id="PTHR24056">
    <property type="entry name" value="CELL DIVISION PROTEIN KINASE"/>
    <property type="match status" value="1"/>
</dbReference>
<dbReference type="GeneID" id="6015602"/>
<evidence type="ECO:0000256" key="10">
    <source>
        <dbReference type="ARBA" id="ARBA00048367"/>
    </source>
</evidence>
<protein>
    <submittedName>
        <fullName evidence="15">CMGC/CDK/CDK9 protein kinase</fullName>
    </submittedName>
</protein>
<feature type="region of interest" description="Disordered" evidence="13">
    <location>
        <begin position="1"/>
        <end position="23"/>
    </location>
</feature>
<feature type="region of interest" description="Disordered" evidence="13">
    <location>
        <begin position="490"/>
        <end position="715"/>
    </location>
</feature>
<proteinExistence type="inferred from homology"/>
<keyword evidence="4" id="KW-0808">Transferase</keyword>
<evidence type="ECO:0000256" key="11">
    <source>
        <dbReference type="ARBA" id="ARBA00049280"/>
    </source>
</evidence>
<evidence type="ECO:0000256" key="8">
    <source>
        <dbReference type="ARBA" id="ARBA00023242"/>
    </source>
</evidence>
<dbReference type="GO" id="GO:0005634">
    <property type="term" value="C:nucleus"/>
    <property type="evidence" value="ECO:0007669"/>
    <property type="project" value="UniProtKB-SubCell"/>
</dbReference>
<dbReference type="InParanoid" id="A8P5Q9"/>
<dbReference type="InterPro" id="IPR000719">
    <property type="entry name" value="Prot_kinase_dom"/>
</dbReference>
<dbReference type="FunCoup" id="A8P5Q9">
    <property type="interactions" value="668"/>
</dbReference>
<evidence type="ECO:0000256" key="12">
    <source>
        <dbReference type="PROSITE-ProRule" id="PRU10141"/>
    </source>
</evidence>
<sequence>MSLAPRLAPAPALNHPEIRRTTTRDGIEALQSLNRGLVTTGSQPMTTIIAGGLGETAGEIIEIEIFATDPQDGQWNAQGRHDETGTVFPSAILLPEVQNGVIHHHAPVHDLEIEAMTAIETETTDPRLMNNPPPPPTAPPKIRVVKRRTASKRTDKQDMEAYGRVFVGCGQQSDYEVTTKLGEGTFGEVHKAIQKATGASVALKRILMHHEKEGMPVTALREIKILKALKHPCIVNILDMFVVRSSEKDPLSVYMVFPYMDHDLAGLLENERVKLQPSQIKLYMKQLLEGTEYMHRNHILHRDMKAANLLISNTGNLRIADFGLARSFDTNITKGGSTRKYTNCVVTRWYRPPELLLGARQYGGEVDIWGIGCVLGEMFNRRPILPGSSDLDQLEKIWYLCGTPTQHSWPNFDALPGCDGVKHFKSNHIRRVKMTYESVGAETADLLDKLLVCNPKERITAAQALEHEYFWTDPLPADPKTLPVYEASHEFDKRGQRNHQPMMGHHQPSKYQDPSHRLPPPAGNPQRRQGNHRGPPGPWPGAPPLSHGPHAHPPGPGSYNMNQGPPPGMSGPPPPGFRPGPPGGIPMNPNMGPGPYPGGRPQFNGPGGPRPPGPGAYSLPPNPGGRPPFRGPHNGPPGPPGGPGRMGGPGLPPRPSVSLPPKPAAPLGGGVALGTVPRSNVPMPGRRPQPPQPHPPPPSTGSGNGYAPNGGLNYG</sequence>
<evidence type="ECO:0000256" key="2">
    <source>
        <dbReference type="ARBA" id="ARBA00006485"/>
    </source>
</evidence>
<dbReference type="OMA" id="SHSRHYN"/>
<evidence type="ECO:0000256" key="6">
    <source>
        <dbReference type="ARBA" id="ARBA00022777"/>
    </source>
</evidence>
<feature type="compositionally biased region" description="Pro residues" evidence="13">
    <location>
        <begin position="564"/>
        <end position="584"/>
    </location>
</feature>
<dbReference type="InterPro" id="IPR011009">
    <property type="entry name" value="Kinase-like_dom_sf"/>
</dbReference>
<dbReference type="SMART" id="SM00220">
    <property type="entry name" value="S_TKc"/>
    <property type="match status" value="1"/>
</dbReference>
<dbReference type="SUPFAM" id="SSF56112">
    <property type="entry name" value="Protein kinase-like (PK-like)"/>
    <property type="match status" value="1"/>
</dbReference>
<evidence type="ECO:0000259" key="14">
    <source>
        <dbReference type="PROSITE" id="PS50011"/>
    </source>
</evidence>
<evidence type="ECO:0000256" key="13">
    <source>
        <dbReference type="SAM" id="MobiDB-lite"/>
    </source>
</evidence>
<dbReference type="eggNOG" id="KOG0600">
    <property type="taxonomic scope" value="Eukaryota"/>
</dbReference>
<dbReference type="Proteomes" id="UP000001861">
    <property type="component" value="Unassembled WGS sequence"/>
</dbReference>
<feature type="compositionally biased region" description="Pro residues" evidence="13">
    <location>
        <begin position="650"/>
        <end position="664"/>
    </location>
</feature>
<keyword evidence="16" id="KW-1185">Reference proteome</keyword>